<evidence type="ECO:0000313" key="8">
    <source>
        <dbReference type="Proteomes" id="UP000229713"/>
    </source>
</evidence>
<dbReference type="EMBL" id="NKYI01000005">
    <property type="protein sequence ID" value="PIK93864.1"/>
    <property type="molecule type" value="Genomic_DNA"/>
</dbReference>
<dbReference type="PANTHER" id="PTHR42920">
    <property type="entry name" value="OS03G0707200 PROTEIN-RELATED"/>
    <property type="match status" value="1"/>
</dbReference>
<comment type="caution">
    <text evidence="7">The sequence shown here is derived from an EMBL/GenBank/DDBJ whole genome shotgun (WGS) entry which is preliminary data.</text>
</comment>
<evidence type="ECO:0000259" key="6">
    <source>
        <dbReference type="Pfam" id="PF00892"/>
    </source>
</evidence>
<protein>
    <submittedName>
        <fullName evidence="7">EamA/RhaT family transporter</fullName>
    </submittedName>
</protein>
<accession>A0A225U3R6</accession>
<dbReference type="GO" id="GO:0005886">
    <property type="term" value="C:plasma membrane"/>
    <property type="evidence" value="ECO:0007669"/>
    <property type="project" value="UniProtKB-SubCell"/>
</dbReference>
<evidence type="ECO:0000256" key="5">
    <source>
        <dbReference type="ARBA" id="ARBA00023136"/>
    </source>
</evidence>
<dbReference type="InterPro" id="IPR037185">
    <property type="entry name" value="EmrE-like"/>
</dbReference>
<dbReference type="InterPro" id="IPR000620">
    <property type="entry name" value="EamA_dom"/>
</dbReference>
<dbReference type="InterPro" id="IPR051258">
    <property type="entry name" value="Diverse_Substrate_Transporter"/>
</dbReference>
<gene>
    <name evidence="7" type="ORF">CFY86_01685</name>
</gene>
<dbReference type="PaxDb" id="1286170-RORB6_16540"/>
<evidence type="ECO:0000256" key="3">
    <source>
        <dbReference type="ARBA" id="ARBA00022692"/>
    </source>
</evidence>
<dbReference type="Pfam" id="PF00892">
    <property type="entry name" value="EamA"/>
    <property type="match status" value="1"/>
</dbReference>
<dbReference type="PANTHER" id="PTHR42920:SF11">
    <property type="entry name" value="INNER MEMBRANE PROTEIN YTFF"/>
    <property type="match status" value="1"/>
</dbReference>
<evidence type="ECO:0000256" key="1">
    <source>
        <dbReference type="ARBA" id="ARBA00004651"/>
    </source>
</evidence>
<keyword evidence="5" id="KW-0472">Membrane</keyword>
<sequence length="324" mass="35541">MISGVLYALLAGMMWGLIFVGPVLVPEYPAVLQSMGRYLALGLIALPLAWLGRARLRQLSGQDWWTALGLTMMGNLIYYVCLASAIQRTGAPVSTMIIGTLPVVLPVMANLLYSQRDGKLPWRRLFPALSCIAVGLVCVNVAELRQGLPNFSIWRYGSGIGLALVSVACWAWYALRNARWLRENPDKHPMMWATAQALVTLPVSLAGYLIACGWLHAQQVDFPLPFGPRPLLFVTLMLAIAVLCSWVGALCWNIASQKLPTVILGPLIVFETLAGLLYTFLLRQSMPPLLTLSGILLLVVGVVYAVCSRPQKPVVVERVCENKK</sequence>
<dbReference type="Proteomes" id="UP000229713">
    <property type="component" value="Unassembled WGS sequence"/>
</dbReference>
<keyword evidence="3" id="KW-0812">Transmembrane</keyword>
<evidence type="ECO:0000256" key="2">
    <source>
        <dbReference type="ARBA" id="ARBA00022475"/>
    </source>
</evidence>
<name>A0A225U3R6_RAOOR</name>
<dbReference type="SUPFAM" id="SSF103481">
    <property type="entry name" value="Multidrug resistance efflux transporter EmrE"/>
    <property type="match status" value="1"/>
</dbReference>
<comment type="subcellular location">
    <subcellularLocation>
        <location evidence="1">Cell membrane</location>
        <topology evidence="1">Multi-pass membrane protein</topology>
    </subcellularLocation>
</comment>
<keyword evidence="2" id="KW-1003">Cell membrane</keyword>
<evidence type="ECO:0000313" key="7">
    <source>
        <dbReference type="EMBL" id="PIK93864.1"/>
    </source>
</evidence>
<proteinExistence type="predicted"/>
<reference evidence="7 8" key="1">
    <citation type="submission" date="2017-07" db="EMBL/GenBank/DDBJ databases">
        <title>Raoultella ornithinolytica strain HH3 draft genome.</title>
        <authorList>
            <person name="Duceppe M.-O."/>
            <person name="Huang H."/>
            <person name="Phipps-Todd B."/>
        </authorList>
    </citation>
    <scope>NUCLEOTIDE SEQUENCE [LARGE SCALE GENOMIC DNA]</scope>
    <source>
        <strain evidence="7 8">HH3</strain>
    </source>
</reference>
<dbReference type="RefSeq" id="WP_071359086.1">
    <property type="nucleotide sequence ID" value="NZ_ABDFAB020000004.1"/>
</dbReference>
<dbReference type="GeneID" id="93756286"/>
<feature type="domain" description="EamA" evidence="6">
    <location>
        <begin position="3"/>
        <end position="116"/>
    </location>
</feature>
<dbReference type="AlphaFoldDB" id="A0A225U3R6"/>
<keyword evidence="4" id="KW-1133">Transmembrane helix</keyword>
<organism evidence="7 8">
    <name type="scientific">Raoultella ornithinolytica</name>
    <name type="common">Klebsiella ornithinolytica</name>
    <dbReference type="NCBI Taxonomy" id="54291"/>
    <lineage>
        <taxon>Bacteria</taxon>
        <taxon>Pseudomonadati</taxon>
        <taxon>Pseudomonadota</taxon>
        <taxon>Gammaproteobacteria</taxon>
        <taxon>Enterobacterales</taxon>
        <taxon>Enterobacteriaceae</taxon>
        <taxon>Klebsiella/Raoultella group</taxon>
        <taxon>Raoultella</taxon>
    </lineage>
</organism>
<evidence type="ECO:0000256" key="4">
    <source>
        <dbReference type="ARBA" id="ARBA00022989"/>
    </source>
</evidence>